<accession>A0A8H7D5V5</accession>
<keyword evidence="1" id="KW-0677">Repeat</keyword>
<feature type="repeat" description="ANK" evidence="2">
    <location>
        <begin position="746"/>
        <end position="775"/>
    </location>
</feature>
<feature type="repeat" description="ANK" evidence="2">
    <location>
        <begin position="1057"/>
        <end position="1089"/>
    </location>
</feature>
<reference evidence="4" key="1">
    <citation type="submission" date="2020-05" db="EMBL/GenBank/DDBJ databases">
        <title>Mycena genomes resolve the evolution of fungal bioluminescence.</title>
        <authorList>
            <person name="Tsai I.J."/>
        </authorList>
    </citation>
    <scope>NUCLEOTIDE SEQUENCE</scope>
    <source>
        <strain evidence="4">CCC161011</strain>
    </source>
</reference>
<feature type="repeat" description="ANK" evidence="2">
    <location>
        <begin position="992"/>
        <end position="1024"/>
    </location>
</feature>
<feature type="repeat" description="ANK" evidence="2">
    <location>
        <begin position="1128"/>
        <end position="1160"/>
    </location>
</feature>
<dbReference type="Pfam" id="PF12796">
    <property type="entry name" value="Ank_2"/>
    <property type="match status" value="6"/>
</dbReference>
<evidence type="ECO:0000256" key="1">
    <source>
        <dbReference type="ARBA" id="ARBA00022737"/>
    </source>
</evidence>
<dbReference type="Gene3D" id="1.25.40.20">
    <property type="entry name" value="Ankyrin repeat-containing domain"/>
    <property type="match status" value="5"/>
</dbReference>
<dbReference type="SUPFAM" id="SSF48403">
    <property type="entry name" value="Ankyrin repeat"/>
    <property type="match status" value="2"/>
</dbReference>
<evidence type="ECO:0000259" key="3">
    <source>
        <dbReference type="PROSITE" id="PS50837"/>
    </source>
</evidence>
<feature type="repeat" description="ANK" evidence="2">
    <location>
        <begin position="842"/>
        <end position="874"/>
    </location>
</feature>
<feature type="repeat" description="ANK" evidence="2">
    <location>
        <begin position="911"/>
        <end position="940"/>
    </location>
</feature>
<feature type="repeat" description="ANK" evidence="2">
    <location>
        <begin position="1164"/>
        <end position="1193"/>
    </location>
</feature>
<feature type="repeat" description="ANK" evidence="2">
    <location>
        <begin position="1095"/>
        <end position="1124"/>
    </location>
</feature>
<feature type="domain" description="NACHT" evidence="3">
    <location>
        <begin position="158"/>
        <end position="298"/>
    </location>
</feature>
<dbReference type="EMBL" id="JACAZI010000005">
    <property type="protein sequence ID" value="KAF7360041.1"/>
    <property type="molecule type" value="Genomic_DNA"/>
</dbReference>
<dbReference type="Pfam" id="PF24883">
    <property type="entry name" value="NPHP3_N"/>
    <property type="match status" value="1"/>
</dbReference>
<dbReference type="PANTHER" id="PTHR24133">
    <property type="entry name" value="ANKYRIN DOMAIN-CONTAINING"/>
    <property type="match status" value="1"/>
</dbReference>
<evidence type="ECO:0000256" key="2">
    <source>
        <dbReference type="PROSITE-ProRule" id="PRU00023"/>
    </source>
</evidence>
<dbReference type="InterPro" id="IPR056884">
    <property type="entry name" value="NPHP3-like_N"/>
</dbReference>
<dbReference type="SUPFAM" id="SSF52540">
    <property type="entry name" value="P-loop containing nucleoside triphosphate hydrolases"/>
    <property type="match status" value="1"/>
</dbReference>
<dbReference type="InterPro" id="IPR036770">
    <property type="entry name" value="Ankyrin_rpt-contain_sf"/>
</dbReference>
<dbReference type="AlphaFoldDB" id="A0A8H7D5V5"/>
<gene>
    <name evidence="4" type="ORF">MVEN_00731900</name>
</gene>
<dbReference type="OrthoDB" id="194358at2759"/>
<sequence length="1263" mass="138197">MAEILGIVTGSIQLLDTGLKALEYVKGFLHAPEEQRKLVAEMATLKPMLVELEKQIRANPSSQALQQIKEPLLRFKTALERFIDTLRPAESRLSKVSKQLTWTLWNKKEAQEHLAEFERIKSLITVWLMNDVCPTYLAFGSQGPASGCLRTPNSEIGNQMLNESSAGAGKTVLVSMVVNYLRSLNANIAVACIYLNHKEVGMQTPVNLLAGLWKQLVVGRPMPPAVYQLYGDHHERRTRPSLDEIFQILRSAIGEYSKVYLIVDALDEYPEAPRLKLLEYLSMSMAVPTVNLMLTSRPHITLDPFFPGRRVLDINATESDIRQYIDMYIQRSPRLCKHVRTRPGLGEEIKSRILSNVEGMFLLAKLHLDSLSTKNTVKAVRVALNSLPNDLDRTYDEVMERIDHQNEDDRQLAHSVLTWVAYAVRPLFVNELREALAIEPGAKSVDPDNLLDTDIILSVCAGLVVVDEAMSVVRLIHYTTQEYMFTIQPCRFPQALTEIASKIFTYLASPDFSSLPDSPDGQTEWVALASLLEGSNRPDPVDKQAELVLKHPLLEYSQYCLAYAGQSELPLQNEIEAFLTTAHSWQRFWRSYHTKHSSHLVYYWNYPGWRSSATPLCISAAANLLITAKRLLTLGQCERNDGFNALCVAACYGHLEMVQLLVENGLDTDHDDRGRFEEALQAAAEMGYESIVRFLIQRGANVNAQEPESGTALHPRSCYAMKIDSFCPFFVMEIGACDTEQVLYGTALHAASYRGHESIVKLLIEMGADTNVGGGYFGTPLIAASHQGHQHVVQLLLENGANIDSLGEVFGTALNAALIKNQQSLARLLIDKGADVNVFGGYPGTALQAATRESDDSMIEYLIKMGADVNGRDEIYGSALQVASRIGEESLAQLLIEHGADVNAIGGIFGTALRCASLFSHDSIVELLIKNGADVNACPETHGTAMEAAVEIASHTLLLPAVLGCPQHYPSNPQKKAIIRLLIENGADVNANGGSALQLAAFQGNDDMVQFLIHLGADVNKRSSERFGTALLAAVARGHESTVRLLVESNANDIHHGTELALLAASYEGHESMVQLLIDLGADVNRLMQRGPLGTALQAASGRGHESIARLLIEAGADVNMRGLSGGDFGTALLAAASAGHESLVRLLVEKNADINARDEFYGTALQVASKAGHESVVRLLIEMGADVNAPGGDLKTLSSDAVDRLAMILARMGFDLDDLSVLIQERGVFGTALQVASKEGHESVVRLLVEKGAKIDDEQIPA</sequence>
<dbReference type="InterPro" id="IPR027417">
    <property type="entry name" value="P-loop_NTPase"/>
</dbReference>
<dbReference type="PRINTS" id="PR01415">
    <property type="entry name" value="ANKYRIN"/>
</dbReference>
<feature type="repeat" description="ANK" evidence="2">
    <location>
        <begin position="675"/>
        <end position="707"/>
    </location>
</feature>
<dbReference type="PANTHER" id="PTHR24133:SF40">
    <property type="entry name" value="ANKYRIN REPEAT DOMAIN 44"/>
    <property type="match status" value="1"/>
</dbReference>
<dbReference type="PROSITE" id="PS50837">
    <property type="entry name" value="NACHT"/>
    <property type="match status" value="1"/>
</dbReference>
<dbReference type="InterPro" id="IPR054471">
    <property type="entry name" value="GPIID_WHD"/>
</dbReference>
<keyword evidence="5" id="KW-1185">Reference proteome</keyword>
<protein>
    <submittedName>
        <fullName evidence="4">Ankyrin repeat domain-containing protein</fullName>
    </submittedName>
</protein>
<dbReference type="Pfam" id="PF22939">
    <property type="entry name" value="WHD_GPIID"/>
    <property type="match status" value="1"/>
</dbReference>
<feature type="repeat" description="ANK" evidence="2">
    <location>
        <begin position="1232"/>
        <end position="1261"/>
    </location>
</feature>
<dbReference type="Pfam" id="PF00023">
    <property type="entry name" value="Ank"/>
    <property type="match status" value="1"/>
</dbReference>
<dbReference type="Proteomes" id="UP000620124">
    <property type="component" value="Unassembled WGS sequence"/>
</dbReference>
<dbReference type="SMART" id="SM00248">
    <property type="entry name" value="ANK"/>
    <property type="match status" value="16"/>
</dbReference>
<dbReference type="InterPro" id="IPR007111">
    <property type="entry name" value="NACHT_NTPase"/>
</dbReference>
<feature type="repeat" description="ANK" evidence="2">
    <location>
        <begin position="878"/>
        <end position="907"/>
    </location>
</feature>
<keyword evidence="2" id="KW-0040">ANK repeat</keyword>
<feature type="repeat" description="ANK" evidence="2">
    <location>
        <begin position="641"/>
        <end position="673"/>
    </location>
</feature>
<dbReference type="InterPro" id="IPR052391">
    <property type="entry name" value="E3_Ligase-Neurotoxin"/>
</dbReference>
<dbReference type="PROSITE" id="PS50297">
    <property type="entry name" value="ANK_REP_REGION"/>
    <property type="match status" value="11"/>
</dbReference>
<dbReference type="Gene3D" id="3.40.50.300">
    <property type="entry name" value="P-loop containing nucleotide triphosphate hydrolases"/>
    <property type="match status" value="1"/>
</dbReference>
<proteinExistence type="predicted"/>
<feature type="repeat" description="ANK" evidence="2">
    <location>
        <begin position="812"/>
        <end position="841"/>
    </location>
</feature>
<comment type="caution">
    <text evidence="4">The sequence shown here is derived from an EMBL/GenBank/DDBJ whole genome shotgun (WGS) entry which is preliminary data.</text>
</comment>
<evidence type="ECO:0000313" key="4">
    <source>
        <dbReference type="EMBL" id="KAF7360041.1"/>
    </source>
</evidence>
<organism evidence="4 5">
    <name type="scientific">Mycena venus</name>
    <dbReference type="NCBI Taxonomy" id="2733690"/>
    <lineage>
        <taxon>Eukaryota</taxon>
        <taxon>Fungi</taxon>
        <taxon>Dikarya</taxon>
        <taxon>Basidiomycota</taxon>
        <taxon>Agaricomycotina</taxon>
        <taxon>Agaricomycetes</taxon>
        <taxon>Agaricomycetidae</taxon>
        <taxon>Agaricales</taxon>
        <taxon>Marasmiineae</taxon>
        <taxon>Mycenaceae</taxon>
        <taxon>Mycena</taxon>
    </lineage>
</organism>
<name>A0A8H7D5V5_9AGAR</name>
<evidence type="ECO:0000313" key="5">
    <source>
        <dbReference type="Proteomes" id="UP000620124"/>
    </source>
</evidence>
<feature type="repeat" description="ANK" evidence="2">
    <location>
        <begin position="779"/>
        <end position="808"/>
    </location>
</feature>
<dbReference type="InterPro" id="IPR002110">
    <property type="entry name" value="Ankyrin_rpt"/>
</dbReference>
<dbReference type="PROSITE" id="PS50088">
    <property type="entry name" value="ANK_REPEAT"/>
    <property type="match status" value="14"/>
</dbReference>